<dbReference type="InterPro" id="IPR036705">
    <property type="entry name" value="Ribosyl_crysJ1_sf"/>
</dbReference>
<dbReference type="Proteomes" id="UP001519535">
    <property type="component" value="Unassembled WGS sequence"/>
</dbReference>
<protein>
    <submittedName>
        <fullName evidence="3">ADP-ribosylglycohydrolase family protein</fullName>
    </submittedName>
</protein>
<keyword evidence="4" id="KW-1185">Reference proteome</keyword>
<dbReference type="SUPFAM" id="SSF101478">
    <property type="entry name" value="ADP-ribosylglycohydrolase"/>
    <property type="match status" value="1"/>
</dbReference>
<dbReference type="PANTHER" id="PTHR16222:SF24">
    <property type="entry name" value="ADP-RIBOSYLHYDROLASE ARH3"/>
    <property type="match status" value="1"/>
</dbReference>
<dbReference type="InterPro" id="IPR050792">
    <property type="entry name" value="ADP-ribosylglycohydrolase"/>
</dbReference>
<accession>A0ABS5RPH6</accession>
<dbReference type="InterPro" id="IPR005502">
    <property type="entry name" value="Ribosyl_crysJ1"/>
</dbReference>
<evidence type="ECO:0000256" key="2">
    <source>
        <dbReference type="ARBA" id="ARBA00022801"/>
    </source>
</evidence>
<reference evidence="3 4" key="1">
    <citation type="submission" date="2021-05" db="EMBL/GenBank/DDBJ databases">
        <title>Mycobacterium acidophilum sp. nov., an extremely acid-tolerant member of the genus Mycobacterium.</title>
        <authorList>
            <person name="Xia J."/>
        </authorList>
    </citation>
    <scope>NUCLEOTIDE SEQUENCE [LARGE SCALE GENOMIC DNA]</scope>
    <source>
        <strain evidence="3 4">M1</strain>
    </source>
</reference>
<proteinExistence type="inferred from homology"/>
<evidence type="ECO:0000256" key="1">
    <source>
        <dbReference type="ARBA" id="ARBA00010702"/>
    </source>
</evidence>
<comment type="similarity">
    <text evidence="1">Belongs to the ADP-ribosylglycohydrolase family.</text>
</comment>
<sequence length="482" mass="50766">MNLTSAQLDRACGALLASAAGDALGAGYEFDPPFTGPVAMIGGGLGGFAPGEWTDDTSMAVAIAEVAATGVDLRDEAAQDAIVARWLDWADGGPKDIGVQTRLVLSATKQHEVSARTARTESAELHRRTGRTAGNGSLMRTAPVALAYLDDEDALAQAARSVGELTHFDPEAGDACVLWCTAIRHAINTGELDVRIGLPHIPVERRALWEQRIAEAEGSEPAAFAHNNGWAVAALQGAWSAITAAPAPADQPERGVFRADHLRLALEAAVHGGGDTDTVAAIAAALLGAVYGASAVPWHWRRILHGWPGLASRDLIRLATTIVRDGQPEQVGYPDTVFPAADIIVEHPHDAGLLIGGVNALPTLPGHVAAIVSMCRVPDAYLPAGVEQLDVRLIDQLDENPNLDFVLLDTVRAVEALRAEGRTVFFHCVQAHSRTPTMAALYGARRQGIGIATALTDVEGVLDDAYPNPDFQAALLRVHPVG</sequence>
<organism evidence="3 4">
    <name type="scientific">Mycolicibacter acidiphilus</name>
    <dbReference type="NCBI Taxonomy" id="2835306"/>
    <lineage>
        <taxon>Bacteria</taxon>
        <taxon>Bacillati</taxon>
        <taxon>Actinomycetota</taxon>
        <taxon>Actinomycetes</taxon>
        <taxon>Mycobacteriales</taxon>
        <taxon>Mycobacteriaceae</taxon>
        <taxon>Mycolicibacter</taxon>
    </lineage>
</organism>
<dbReference type="CDD" id="cd14498">
    <property type="entry name" value="DSP"/>
    <property type="match status" value="1"/>
</dbReference>
<dbReference type="Pfam" id="PF03747">
    <property type="entry name" value="ADP_ribosyl_GH"/>
    <property type="match status" value="1"/>
</dbReference>
<comment type="caution">
    <text evidence="3">The sequence shown here is derived from an EMBL/GenBank/DDBJ whole genome shotgun (WGS) entry which is preliminary data.</text>
</comment>
<dbReference type="RefSeq" id="WP_214094351.1">
    <property type="nucleotide sequence ID" value="NZ_JAHCLR010000045.1"/>
</dbReference>
<gene>
    <name evidence="3" type="ORF">KIH27_18065</name>
</gene>
<dbReference type="PANTHER" id="PTHR16222">
    <property type="entry name" value="ADP-RIBOSYLGLYCOHYDROLASE"/>
    <property type="match status" value="1"/>
</dbReference>
<dbReference type="Gene3D" id="1.10.4080.10">
    <property type="entry name" value="ADP-ribosylation/Crystallin J1"/>
    <property type="match status" value="1"/>
</dbReference>
<name>A0ABS5RPH6_9MYCO</name>
<dbReference type="SUPFAM" id="SSF52799">
    <property type="entry name" value="(Phosphotyrosine protein) phosphatases II"/>
    <property type="match status" value="1"/>
</dbReference>
<keyword evidence="2" id="KW-0378">Hydrolase</keyword>
<evidence type="ECO:0000313" key="3">
    <source>
        <dbReference type="EMBL" id="MBS9535494.1"/>
    </source>
</evidence>
<dbReference type="InterPro" id="IPR029021">
    <property type="entry name" value="Prot-tyrosine_phosphatase-like"/>
</dbReference>
<dbReference type="EMBL" id="JAHCLR010000045">
    <property type="protein sequence ID" value="MBS9535494.1"/>
    <property type="molecule type" value="Genomic_DNA"/>
</dbReference>
<dbReference type="Gene3D" id="3.90.190.10">
    <property type="entry name" value="Protein tyrosine phosphatase superfamily"/>
    <property type="match status" value="1"/>
</dbReference>
<evidence type="ECO:0000313" key="4">
    <source>
        <dbReference type="Proteomes" id="UP001519535"/>
    </source>
</evidence>